<evidence type="ECO:0000313" key="1">
    <source>
        <dbReference type="EMBL" id="SFK63431.1"/>
    </source>
</evidence>
<accession>A0A1I4B5Y5</accession>
<dbReference type="Proteomes" id="UP000199598">
    <property type="component" value="Unassembled WGS sequence"/>
</dbReference>
<evidence type="ECO:0008006" key="3">
    <source>
        <dbReference type="Google" id="ProtNLM"/>
    </source>
</evidence>
<gene>
    <name evidence="1" type="ORF">SAMN04488518_107117</name>
</gene>
<comment type="caution">
    <text evidence="1">The sequence shown here is derived from an EMBL/GenBank/DDBJ whole genome shotgun (WGS) entry which is preliminary data.</text>
</comment>
<protein>
    <recommendedName>
        <fullName evidence="3">Tir chaperone protein (CesT) family protein</fullName>
    </recommendedName>
</protein>
<dbReference type="EMBL" id="FOSK01000007">
    <property type="protein sequence ID" value="SFK63431.1"/>
    <property type="molecule type" value="Genomic_DNA"/>
</dbReference>
<evidence type="ECO:0000313" key="2">
    <source>
        <dbReference type="Proteomes" id="UP000199598"/>
    </source>
</evidence>
<dbReference type="RefSeq" id="WP_093520455.1">
    <property type="nucleotide sequence ID" value="NZ_FOSK01000007.1"/>
</dbReference>
<keyword evidence="2" id="KW-1185">Reference proteome</keyword>
<sequence>MSNFQTAANEFLESIDLSPMLEDDLDGELVLEINQNFSLVFGFDQTTETCVLRILFNDLPTDTRVLTELLQNSNTLDVAGYNLTFGLEVAHSSAYGEIRIPDSDIDVTHLKQVFPVFLQVSEWYAEVKAGAAPELSSQDHPQMWM</sequence>
<name>A0A1I4B5Y5_9HYPH</name>
<proteinExistence type="predicted"/>
<dbReference type="Gene3D" id="3.30.1460.10">
    <property type="match status" value="1"/>
</dbReference>
<reference evidence="1 2" key="1">
    <citation type="submission" date="2016-10" db="EMBL/GenBank/DDBJ databases">
        <authorList>
            <person name="Varghese N."/>
            <person name="Submissions S."/>
        </authorList>
    </citation>
    <scope>NUCLEOTIDE SEQUENCE [LARGE SCALE GENOMIC DNA]</scope>
    <source>
        <strain evidence="1 2">DSM 16392</strain>
    </source>
</reference>
<dbReference type="SUPFAM" id="SSF69635">
    <property type="entry name" value="Type III secretory system chaperone-like"/>
    <property type="match status" value="1"/>
</dbReference>
<organism evidence="1 2">
    <name type="scientific">Pseudovibrio ascidiaceicola</name>
    <dbReference type="NCBI Taxonomy" id="285279"/>
    <lineage>
        <taxon>Bacteria</taxon>
        <taxon>Pseudomonadati</taxon>
        <taxon>Pseudomonadota</taxon>
        <taxon>Alphaproteobacteria</taxon>
        <taxon>Hyphomicrobiales</taxon>
        <taxon>Stappiaceae</taxon>
        <taxon>Pseudovibrio</taxon>
    </lineage>
</organism>